<dbReference type="Proteomes" id="UP000481861">
    <property type="component" value="Unassembled WGS sequence"/>
</dbReference>
<organism evidence="2 3">
    <name type="scientific">Massariosphaeria phaeospora</name>
    <dbReference type="NCBI Taxonomy" id="100035"/>
    <lineage>
        <taxon>Eukaryota</taxon>
        <taxon>Fungi</taxon>
        <taxon>Dikarya</taxon>
        <taxon>Ascomycota</taxon>
        <taxon>Pezizomycotina</taxon>
        <taxon>Dothideomycetes</taxon>
        <taxon>Pleosporomycetidae</taxon>
        <taxon>Pleosporales</taxon>
        <taxon>Pleosporales incertae sedis</taxon>
        <taxon>Massariosphaeria</taxon>
    </lineage>
</organism>
<evidence type="ECO:0000313" key="2">
    <source>
        <dbReference type="EMBL" id="KAF2877183.1"/>
    </source>
</evidence>
<feature type="compositionally biased region" description="Basic and acidic residues" evidence="1">
    <location>
        <begin position="341"/>
        <end position="354"/>
    </location>
</feature>
<dbReference type="EMBL" id="JAADJZ010000002">
    <property type="protein sequence ID" value="KAF2877183.1"/>
    <property type="molecule type" value="Genomic_DNA"/>
</dbReference>
<dbReference type="AlphaFoldDB" id="A0A7C8MJM0"/>
<keyword evidence="3" id="KW-1185">Reference proteome</keyword>
<feature type="compositionally biased region" description="Basic residues" evidence="1">
    <location>
        <begin position="355"/>
        <end position="367"/>
    </location>
</feature>
<evidence type="ECO:0000256" key="1">
    <source>
        <dbReference type="SAM" id="MobiDB-lite"/>
    </source>
</evidence>
<feature type="region of interest" description="Disordered" evidence="1">
    <location>
        <begin position="318"/>
        <end position="437"/>
    </location>
</feature>
<comment type="caution">
    <text evidence="2">The sequence shown here is derived from an EMBL/GenBank/DDBJ whole genome shotgun (WGS) entry which is preliminary data.</text>
</comment>
<feature type="region of interest" description="Disordered" evidence="1">
    <location>
        <begin position="108"/>
        <end position="133"/>
    </location>
</feature>
<feature type="compositionally biased region" description="Basic residues" evidence="1">
    <location>
        <begin position="403"/>
        <end position="412"/>
    </location>
</feature>
<gene>
    <name evidence="2" type="ORF">BDV95DRAFT_644129</name>
</gene>
<name>A0A7C8MJM0_9PLEO</name>
<feature type="compositionally biased region" description="Polar residues" evidence="1">
    <location>
        <begin position="389"/>
        <end position="402"/>
    </location>
</feature>
<reference evidence="2 3" key="1">
    <citation type="submission" date="2020-01" db="EMBL/GenBank/DDBJ databases">
        <authorList>
            <consortium name="DOE Joint Genome Institute"/>
            <person name="Haridas S."/>
            <person name="Albert R."/>
            <person name="Binder M."/>
            <person name="Bloem J."/>
            <person name="Labutti K."/>
            <person name="Salamov A."/>
            <person name="Andreopoulos B."/>
            <person name="Baker S.E."/>
            <person name="Barry K."/>
            <person name="Bills G."/>
            <person name="Bluhm B.H."/>
            <person name="Cannon C."/>
            <person name="Castanera R."/>
            <person name="Culley D.E."/>
            <person name="Daum C."/>
            <person name="Ezra D."/>
            <person name="Gonzalez J.B."/>
            <person name="Henrissat B."/>
            <person name="Kuo A."/>
            <person name="Liang C."/>
            <person name="Lipzen A."/>
            <person name="Lutzoni F."/>
            <person name="Magnuson J."/>
            <person name="Mondo S."/>
            <person name="Nolan M."/>
            <person name="Ohm R."/>
            <person name="Pangilinan J."/>
            <person name="Park H.-J.H."/>
            <person name="Ramirez L."/>
            <person name="Alfaro M."/>
            <person name="Sun H."/>
            <person name="Tritt A."/>
            <person name="Yoshinaga Y."/>
            <person name="Zwiers L.-H.L."/>
            <person name="Turgeon B.G."/>
            <person name="Goodwin S.B."/>
            <person name="Spatafora J.W."/>
            <person name="Crous P.W."/>
            <person name="Grigoriev I.V."/>
        </authorList>
    </citation>
    <scope>NUCLEOTIDE SEQUENCE [LARGE SCALE GENOMIC DNA]</scope>
    <source>
        <strain evidence="2 3">CBS 611.86</strain>
    </source>
</reference>
<accession>A0A7C8MJM0</accession>
<feature type="compositionally biased region" description="Basic residues" evidence="1">
    <location>
        <begin position="425"/>
        <end position="437"/>
    </location>
</feature>
<protein>
    <submittedName>
        <fullName evidence="2">Uncharacterized protein</fullName>
    </submittedName>
</protein>
<sequence>MIRPLPLPLLTQTLPANLERPTTRVLLLQNAIHIYLFLYNFQSSTHLPAYTMPLVKGRKRKAAELETESAVDRFDALKKQRDEENKLAVQAVQESALARLKAARAKKATASTSSDGISETSKGPTNEAPEADTIAPSREDHLLAMEKRMLANPSLPKEAVAMTMAKLRGENFRPEKPVDLALEEIRAMGVKKAMSKGIFKPWYKNYVKQCESMRLFYNPDLPRPHWYILQEQKARLADMTSSEEFVGLRKSHAALARNPVMPDTIKQWRSDVVRNQFARYYKRKNLANRIPDDFVYDANVKRYMPTAASNKLFQFDGEPQLRDVSPPAKVTKVSGRKAKGMSKDTSQKYLDRCGKEKKKTKGRRSKAKTPSSASADEGEAESERDDRTPTSPASSSSDFTPNKKTRRSKGSKARGSVAASAKPTGVKKAKRPSRKRP</sequence>
<feature type="compositionally biased region" description="Polar residues" evidence="1">
    <location>
        <begin position="115"/>
        <end position="124"/>
    </location>
</feature>
<proteinExistence type="predicted"/>
<evidence type="ECO:0000313" key="3">
    <source>
        <dbReference type="Proteomes" id="UP000481861"/>
    </source>
</evidence>
<dbReference type="OrthoDB" id="10676891at2759"/>